<dbReference type="AlphaFoldDB" id="A0A1H8I8E5"/>
<evidence type="ECO:0000256" key="6">
    <source>
        <dbReference type="HAMAP-Rule" id="MF_01159"/>
    </source>
</evidence>
<feature type="binding site" evidence="6">
    <location>
        <position position="93"/>
    </location>
    <ligand>
        <name>Zn(2+)</name>
        <dbReference type="ChEBI" id="CHEBI:29105"/>
    </ligand>
</feature>
<proteinExistence type="inferred from homology"/>
<accession>A0A1H8I8E5</accession>
<comment type="function">
    <text evidence="6">Involved in control of chromosome replication initiation. Inhibits the cooperative binding of DnaA to the oriC region, thus negatively regulating initiation of chromosome replication. Inhibits the ability of DnaA-ATP to form a helix on DNA; does not disassemble preformed DnaA-DNA helices. Decreases the residence time of DnaA on the chromosome at its binding sites (oriC, replication forks and promoter-binding sites). Tethers DnaA to the replication machinery via the DNA polymerase beta sliding clamp subunit (dnaN). Associates with oriC and other DnaA targets on the chromosome in a DnaA-dependent manner.</text>
</comment>
<dbReference type="GO" id="GO:0006260">
    <property type="term" value="P:DNA replication"/>
    <property type="evidence" value="ECO:0007669"/>
    <property type="project" value="UniProtKB-KW"/>
</dbReference>
<dbReference type="NCBIfam" id="NF009644">
    <property type="entry name" value="PRK13169.1-5"/>
    <property type="match status" value="1"/>
</dbReference>
<evidence type="ECO:0000313" key="8">
    <source>
        <dbReference type="EMBL" id="SEN64649.1"/>
    </source>
</evidence>
<comment type="subunit">
    <text evidence="6">Homotetramer. Interacts with both DnaA and DnaN, acting as a bridge between these two proteins.</text>
</comment>
<reference evidence="8 9" key="1">
    <citation type="submission" date="2016-10" db="EMBL/GenBank/DDBJ databases">
        <authorList>
            <person name="de Groot N.N."/>
        </authorList>
    </citation>
    <scope>NUCLEOTIDE SEQUENCE [LARGE SCALE GENOMIC DNA]</scope>
    <source>
        <strain evidence="8 9">DSM 46701</strain>
    </source>
</reference>
<evidence type="ECO:0000256" key="5">
    <source>
        <dbReference type="ARBA" id="ARBA00022880"/>
    </source>
</evidence>
<keyword evidence="3 6" id="KW-0479">Metal-binding</keyword>
<protein>
    <recommendedName>
        <fullName evidence="6">Replication initiation control protein YabA</fullName>
    </recommendedName>
</protein>
<dbReference type="EMBL" id="FOCQ01000016">
    <property type="protein sequence ID" value="SEN64649.1"/>
    <property type="molecule type" value="Genomic_DNA"/>
</dbReference>
<name>A0A1H8I8E5_9BACL</name>
<comment type="similarity">
    <text evidence="6">Belongs to the YabA family.</text>
</comment>
<evidence type="ECO:0000256" key="7">
    <source>
        <dbReference type="SAM" id="MobiDB-lite"/>
    </source>
</evidence>
<keyword evidence="9" id="KW-1185">Reference proteome</keyword>
<evidence type="ECO:0000256" key="2">
    <source>
        <dbReference type="ARBA" id="ARBA00022705"/>
    </source>
</evidence>
<dbReference type="GO" id="GO:0008156">
    <property type="term" value="P:negative regulation of DNA replication"/>
    <property type="evidence" value="ECO:0007669"/>
    <property type="project" value="UniProtKB-UniRule"/>
</dbReference>
<comment type="subcellular location">
    <subcellularLocation>
        <location evidence="6">Cytoplasm</location>
        <location evidence="6">Nucleoid</location>
    </subcellularLocation>
    <text evidence="6">Localizes in tight foci, which correspond to the replisome at mid-cell throughout the cell cycle.</text>
</comment>
<sequence length="120" mass="13921">MDKQAIFKRVAQVEEQIGELYKELGGLKEQIIALMEENTRLEMENQRLRELHEQEPSFVPENREGEKTPSEPKGSGKGYNNLTKLYEEGFHICNVHYGRLRTEGDCLFCLAFLNKTSKDQ</sequence>
<dbReference type="STRING" id="1173111.SAMN05444955_11672"/>
<evidence type="ECO:0000256" key="1">
    <source>
        <dbReference type="ARBA" id="ARBA00022490"/>
    </source>
</evidence>
<dbReference type="SUPFAM" id="SSF58026">
    <property type="entry name" value="Delta-sleep-inducing peptide immunoreactive peptide"/>
    <property type="match status" value="1"/>
</dbReference>
<keyword evidence="2 6" id="KW-0235">DNA replication</keyword>
<evidence type="ECO:0000256" key="3">
    <source>
        <dbReference type="ARBA" id="ARBA00022723"/>
    </source>
</evidence>
<dbReference type="GO" id="GO:0043590">
    <property type="term" value="C:bacterial nucleoid"/>
    <property type="evidence" value="ECO:0007669"/>
    <property type="project" value="UniProtKB-UniRule"/>
</dbReference>
<dbReference type="InterPro" id="IPR010377">
    <property type="entry name" value="YabA"/>
</dbReference>
<feature type="region of interest" description="Disordered" evidence="7">
    <location>
        <begin position="47"/>
        <end position="80"/>
    </location>
</feature>
<feature type="binding site" evidence="6">
    <location>
        <position position="106"/>
    </location>
    <ligand>
        <name>Zn(2+)</name>
        <dbReference type="ChEBI" id="CHEBI:29105"/>
    </ligand>
</feature>
<keyword evidence="4 6" id="KW-0862">Zinc</keyword>
<organism evidence="8 9">
    <name type="scientific">Lihuaxuella thermophila</name>
    <dbReference type="NCBI Taxonomy" id="1173111"/>
    <lineage>
        <taxon>Bacteria</taxon>
        <taxon>Bacillati</taxon>
        <taxon>Bacillota</taxon>
        <taxon>Bacilli</taxon>
        <taxon>Bacillales</taxon>
        <taxon>Thermoactinomycetaceae</taxon>
        <taxon>Lihuaxuella</taxon>
    </lineage>
</organism>
<gene>
    <name evidence="6" type="primary">yabA</name>
    <name evidence="8" type="ORF">SAMN05444955_11672</name>
</gene>
<dbReference type="HAMAP" id="MF_01159">
    <property type="entry name" value="YabA"/>
    <property type="match status" value="1"/>
</dbReference>
<comment type="cofactor">
    <cofactor evidence="6">
        <name>Zn(2+)</name>
        <dbReference type="ChEBI" id="CHEBI:29105"/>
    </cofactor>
    <text evidence="6">Binds 1 zinc ion per subunit.</text>
</comment>
<dbReference type="OrthoDB" id="2112130at2"/>
<feature type="binding site" evidence="6">
    <location>
        <position position="91"/>
    </location>
    <ligand>
        <name>Zn(2+)</name>
        <dbReference type="ChEBI" id="CHEBI:29105"/>
    </ligand>
</feature>
<evidence type="ECO:0000313" key="9">
    <source>
        <dbReference type="Proteomes" id="UP000199695"/>
    </source>
</evidence>
<keyword evidence="5 6" id="KW-0236">DNA replication inhibitor</keyword>
<dbReference type="Pfam" id="PF06156">
    <property type="entry name" value="YabA"/>
    <property type="match status" value="1"/>
</dbReference>
<dbReference type="RefSeq" id="WP_089971866.1">
    <property type="nucleotide sequence ID" value="NZ_FOCQ01000016.1"/>
</dbReference>
<keyword evidence="1 6" id="KW-0963">Cytoplasm</keyword>
<dbReference type="GO" id="GO:0008270">
    <property type="term" value="F:zinc ion binding"/>
    <property type="evidence" value="ECO:0007669"/>
    <property type="project" value="UniProtKB-UniRule"/>
</dbReference>
<dbReference type="Proteomes" id="UP000199695">
    <property type="component" value="Unassembled WGS sequence"/>
</dbReference>
<evidence type="ECO:0000256" key="4">
    <source>
        <dbReference type="ARBA" id="ARBA00022833"/>
    </source>
</evidence>
<feature type="compositionally biased region" description="Basic and acidic residues" evidence="7">
    <location>
        <begin position="47"/>
        <end position="70"/>
    </location>
</feature>
<feature type="binding site" evidence="6">
    <location>
        <position position="109"/>
    </location>
    <ligand>
        <name>Zn(2+)</name>
        <dbReference type="ChEBI" id="CHEBI:29105"/>
    </ligand>
</feature>
<dbReference type="PIRSF" id="PIRSF021439">
    <property type="entry name" value="DUF972"/>
    <property type="match status" value="1"/>
</dbReference>